<reference evidence="2 3" key="1">
    <citation type="submission" date="2021-10" db="EMBL/GenBank/DDBJ databases">
        <title>Anaerobic single-cell dispensing facilitates the cultivation of human gut bacteria.</title>
        <authorList>
            <person name="Afrizal A."/>
        </authorList>
    </citation>
    <scope>NUCLEOTIDE SEQUENCE [LARGE SCALE GENOMIC DNA]</scope>
    <source>
        <strain evidence="2 3">CLA-AA-H270</strain>
    </source>
</reference>
<keyword evidence="1" id="KW-0472">Membrane</keyword>
<dbReference type="Pfam" id="PF14221">
    <property type="entry name" value="DUF4330"/>
    <property type="match status" value="1"/>
</dbReference>
<protein>
    <submittedName>
        <fullName evidence="2">DUF4330 domain-containing protein</fullName>
    </submittedName>
</protein>
<dbReference type="EMBL" id="JAJEPX010000002">
    <property type="protein sequence ID" value="MCC2175822.1"/>
    <property type="molecule type" value="Genomic_DNA"/>
</dbReference>
<dbReference type="Proteomes" id="UP001298753">
    <property type="component" value="Unassembled WGS sequence"/>
</dbReference>
<sequence length="168" mass="18085">MKIINEKGKLFGIINVVDLLVLVAAIAVVAGVGYKLFAKQIKEVASPQVSLTMTVRVRGATPFLVNEVQRNSQVGKSLVNGNSYVNAQITDMKIDDYNQQVTTADGRIVTATDPEKKDLVFTITTKVSKGTPAPAIGTQEVRAGRTFIVKTNDFETTGNIDSVDIADN</sequence>
<dbReference type="RefSeq" id="WP_110435405.1">
    <property type="nucleotide sequence ID" value="NZ_DBEZDI010000157.1"/>
</dbReference>
<keyword evidence="1" id="KW-0812">Transmembrane</keyword>
<feature type="transmembrane region" description="Helical" evidence="1">
    <location>
        <begin position="12"/>
        <end position="34"/>
    </location>
</feature>
<accession>A0AAW4VWD5</accession>
<gene>
    <name evidence="2" type="ORF">LKD22_01535</name>
</gene>
<proteinExistence type="predicted"/>
<dbReference type="AlphaFoldDB" id="A0AAW4VWD5"/>
<evidence type="ECO:0000313" key="3">
    <source>
        <dbReference type="Proteomes" id="UP001298753"/>
    </source>
</evidence>
<evidence type="ECO:0000313" key="2">
    <source>
        <dbReference type="EMBL" id="MCC2175822.1"/>
    </source>
</evidence>
<evidence type="ECO:0000256" key="1">
    <source>
        <dbReference type="SAM" id="Phobius"/>
    </source>
</evidence>
<dbReference type="InterPro" id="IPR025480">
    <property type="entry name" value="DUF4330"/>
</dbReference>
<keyword evidence="3" id="KW-1185">Reference proteome</keyword>
<name>A0AAW4VWD5_9FIRM</name>
<keyword evidence="1" id="KW-1133">Transmembrane helix</keyword>
<dbReference type="GeneID" id="98660682"/>
<organism evidence="2 3">
    <name type="scientific">Agathobaculum butyriciproducens</name>
    <dbReference type="NCBI Taxonomy" id="1628085"/>
    <lineage>
        <taxon>Bacteria</taxon>
        <taxon>Bacillati</taxon>
        <taxon>Bacillota</taxon>
        <taxon>Clostridia</taxon>
        <taxon>Eubacteriales</taxon>
        <taxon>Butyricicoccaceae</taxon>
        <taxon>Agathobaculum</taxon>
    </lineage>
</organism>
<comment type="caution">
    <text evidence="2">The sequence shown here is derived from an EMBL/GenBank/DDBJ whole genome shotgun (WGS) entry which is preliminary data.</text>
</comment>